<protein>
    <submittedName>
        <fullName evidence="1">Uncharacterized protein</fullName>
    </submittedName>
</protein>
<reference evidence="1 2" key="1">
    <citation type="submission" date="2016-11" db="EMBL/GenBank/DDBJ databases">
        <title>Networking in microbes: conjugative elements and plasmids in the genus Alteromonas.</title>
        <authorList>
            <person name="Lopez-Perez M."/>
            <person name="Ramon-Marco N."/>
            <person name="Rodriguez-Valera F."/>
        </authorList>
    </citation>
    <scope>NUCLEOTIDE SEQUENCE [LARGE SCALE GENOMIC DNA]</scope>
    <source>
        <strain evidence="1 2">CP48</strain>
        <plasmid evidence="2">pamcp48-600</plasmid>
    </source>
</reference>
<proteinExistence type="predicted"/>
<geneLocation type="plasmid" evidence="2">
    <name>pamcp48-600</name>
</geneLocation>
<keyword evidence="1" id="KW-0614">Plasmid</keyword>
<sequence length="220" mass="24959">MCKKDLISVAPNAVNLYQLCDDEADSNKAQSAPVIIQIDISATPPTLQPMRISTSQVSVKIPSESFDVIARDWCKRRELNTNKYTLEEILTLCNFQRPVDEKALVDGLDEWVEDLSLAKQVNEREQRGKKEVVLTFDNIFEVIAGDEDSARSMEKNGNELLKLREMGQRLQSIFPILSVISNEAEHKRALDIIEMLLEDYDSNLLLIDALSCAIARYEQQ</sequence>
<dbReference type="RefSeq" id="WP_071960821.1">
    <property type="nucleotide sequence ID" value="NZ_CP018025.1"/>
</dbReference>
<dbReference type="AlphaFoldDB" id="A0AAC9NTH2"/>
<gene>
    <name evidence="1" type="ORF">BM524_20030</name>
</gene>
<evidence type="ECO:0000313" key="1">
    <source>
        <dbReference type="EMBL" id="APD92208.1"/>
    </source>
</evidence>
<evidence type="ECO:0000313" key="2">
    <source>
        <dbReference type="Proteomes" id="UP000182101"/>
    </source>
</evidence>
<accession>A0AAC9NTH2</accession>
<dbReference type="EMBL" id="CP018025">
    <property type="protein sequence ID" value="APD92208.1"/>
    <property type="molecule type" value="Genomic_DNA"/>
</dbReference>
<name>A0AAC9NTH2_9ALTE</name>
<organism evidence="1 2">
    <name type="scientific">Alteromonas mediterranea</name>
    <dbReference type="NCBI Taxonomy" id="314275"/>
    <lineage>
        <taxon>Bacteria</taxon>
        <taxon>Pseudomonadati</taxon>
        <taxon>Pseudomonadota</taxon>
        <taxon>Gammaproteobacteria</taxon>
        <taxon>Alteromonadales</taxon>
        <taxon>Alteromonadaceae</taxon>
        <taxon>Alteromonas/Salinimonas group</taxon>
        <taxon>Alteromonas</taxon>
    </lineage>
</organism>
<dbReference type="Proteomes" id="UP000182101">
    <property type="component" value="Plasmid pAMCP48-600"/>
</dbReference>